<dbReference type="Proteomes" id="UP000239504">
    <property type="component" value="Unassembled WGS sequence"/>
</dbReference>
<evidence type="ECO:0000313" key="2">
    <source>
        <dbReference type="EMBL" id="PQA85574.1"/>
    </source>
</evidence>
<evidence type="ECO:0000313" key="3">
    <source>
        <dbReference type="Proteomes" id="UP000239504"/>
    </source>
</evidence>
<comment type="caution">
    <text evidence="2">The sequence shown here is derived from an EMBL/GenBank/DDBJ whole genome shotgun (WGS) entry which is preliminary data.</text>
</comment>
<keyword evidence="3" id="KW-1185">Reference proteome</keyword>
<protein>
    <submittedName>
        <fullName evidence="2">Uncharacterized protein</fullName>
    </submittedName>
</protein>
<accession>A0A2S7JZ89</accession>
<reference evidence="2 3" key="1">
    <citation type="submission" date="2017-12" db="EMBL/GenBank/DDBJ databases">
        <authorList>
            <person name="Hurst M.R.H."/>
        </authorList>
    </citation>
    <scope>NUCLEOTIDE SEQUENCE [LARGE SCALE GENOMIC DNA]</scope>
    <source>
        <strain evidence="2 3">SY-3-19</strain>
    </source>
</reference>
<dbReference type="EMBL" id="PJCH01000017">
    <property type="protein sequence ID" value="PQA85574.1"/>
    <property type="molecule type" value="Genomic_DNA"/>
</dbReference>
<gene>
    <name evidence="2" type="ORF">CW354_21795</name>
</gene>
<name>A0A2S7JZ89_9PROT</name>
<evidence type="ECO:0000256" key="1">
    <source>
        <dbReference type="SAM" id="MobiDB-lite"/>
    </source>
</evidence>
<feature type="region of interest" description="Disordered" evidence="1">
    <location>
        <begin position="55"/>
        <end position="116"/>
    </location>
</feature>
<organism evidence="2 3">
    <name type="scientific">Hyphococcus luteus</name>
    <dbReference type="NCBI Taxonomy" id="2058213"/>
    <lineage>
        <taxon>Bacteria</taxon>
        <taxon>Pseudomonadati</taxon>
        <taxon>Pseudomonadota</taxon>
        <taxon>Alphaproteobacteria</taxon>
        <taxon>Parvularculales</taxon>
        <taxon>Parvularculaceae</taxon>
        <taxon>Hyphococcus</taxon>
    </lineage>
</organism>
<proteinExistence type="predicted"/>
<dbReference type="AlphaFoldDB" id="A0A2S7JZ89"/>
<sequence>MFHGGFWRSFFVCAPRKCRAPGAHYAPAGKAGDGISYIKFHPRFRVRAYPGRFAGKAGTAENRSDDRLARPAAVYGPSRLKRGEAGPPGGTVGRVEAAGANPPMAHQPRGGTALRR</sequence>